<evidence type="ECO:0000256" key="4">
    <source>
        <dbReference type="SAM" id="MobiDB-lite"/>
    </source>
</evidence>
<keyword evidence="5" id="KW-0812">Transmembrane</keyword>
<comment type="caution">
    <text evidence="7">The sequence shown here is derived from an EMBL/GenBank/DDBJ whole genome shotgun (WGS) entry which is preliminary data.</text>
</comment>
<keyword evidence="1 3" id="KW-0547">Nucleotide-binding</keyword>
<dbReference type="InterPro" id="IPR051681">
    <property type="entry name" value="Ser/Thr_Kinases-Pseudokinases"/>
</dbReference>
<protein>
    <recommendedName>
        <fullName evidence="6">Protein kinase domain-containing protein</fullName>
    </recommendedName>
</protein>
<dbReference type="GO" id="GO:0005524">
    <property type="term" value="F:ATP binding"/>
    <property type="evidence" value="ECO:0007669"/>
    <property type="project" value="UniProtKB-UniRule"/>
</dbReference>
<dbReference type="AlphaFoldDB" id="A0AAV1UP56"/>
<dbReference type="InterPro" id="IPR017441">
    <property type="entry name" value="Protein_kinase_ATP_BS"/>
</dbReference>
<accession>A0AAV1UP56</accession>
<evidence type="ECO:0000256" key="3">
    <source>
        <dbReference type="PROSITE-ProRule" id="PRU10141"/>
    </source>
</evidence>
<dbReference type="Proteomes" id="UP001162060">
    <property type="component" value="Unassembled WGS sequence"/>
</dbReference>
<dbReference type="PROSITE" id="PS00107">
    <property type="entry name" value="PROTEIN_KINASE_ATP"/>
    <property type="match status" value="1"/>
</dbReference>
<sequence length="772" mass="85174">MLMLVLRGPWVGLLLGGAALLNLTSVVLGNYTTVEIYSDANCQSIPLVVTLETVVDNTSCTSNDTCVATEINDSAYYYARRCATDRFEYASSLFSGAKYLMIDGFREEGCLDYVRSNIFLAAGTCQLASYVGTRSEIATLFNDGSAYMTIYNDSACSVKAQKFDLNASTIQENACYRGYNKFYTSDHTGIAMANAESGSGRNSTLSKTTTSHVSKMSTKALLGIVFACLVIVILPVVVIYWKVRRTKRKDKHNIDRTRNLDVALAVSDKHENEEQYAFDVSPRSGREGTFGSHTGRLAAPALHNNALWTDPVRTQGVRESPLSSHKQNRQKIQKLRSEELRSGDRLRTDPIGSGGHLHSDELCTPPVRGNRLQRQDLSDEAVCSHPMRSEDLKDDHLLNENKQIKQQSVADRVANCGQLPSESVWGTQMLDVDLQSHRCPPHELLRSDIARGMEQNSGQPIHAQRLRGPVTADSVCEDDAVLSSRIPRDSVFVEDLIGRGGYGEVYKGTYEGRSVAVKMLFPETRKNTRYVTEFLTEVKLMTVLDHPRVVQFIGVSWNNLMDLCVVTEFMAGGDLRAWLSDCADNNGSVGFDFTKVKIAAHVVHALVYLHSLTPSVIHRDLKSRNILLSENQDAKLADFGASRERVDGTMTAGVGTSLWIAPEVTMGERYDEKADMFSFGVVLSELDSLQNPYAHAKENNPAGRKMPDTAILQLVAMGKLRVEFSPKTLKGVVHLGTACTSIDPTERPTAAEAYQKLQMILNQEAAKAANAK</sequence>
<dbReference type="PANTHER" id="PTHR44329:SF214">
    <property type="entry name" value="PROTEIN KINASE DOMAIN-CONTAINING PROTEIN"/>
    <property type="match status" value="1"/>
</dbReference>
<dbReference type="Gene3D" id="3.30.200.20">
    <property type="entry name" value="Phosphorylase Kinase, domain 1"/>
    <property type="match status" value="1"/>
</dbReference>
<evidence type="ECO:0000256" key="2">
    <source>
        <dbReference type="ARBA" id="ARBA00022840"/>
    </source>
</evidence>
<keyword evidence="2 3" id="KW-0067">ATP-binding</keyword>
<evidence type="ECO:0000259" key="6">
    <source>
        <dbReference type="PROSITE" id="PS50011"/>
    </source>
</evidence>
<dbReference type="GO" id="GO:0004674">
    <property type="term" value="F:protein serine/threonine kinase activity"/>
    <property type="evidence" value="ECO:0007669"/>
    <property type="project" value="TreeGrafter"/>
</dbReference>
<keyword evidence="5" id="KW-1133">Transmembrane helix</keyword>
<dbReference type="Gene3D" id="1.10.510.10">
    <property type="entry name" value="Transferase(Phosphotransferase) domain 1"/>
    <property type="match status" value="1"/>
</dbReference>
<feature type="region of interest" description="Disordered" evidence="4">
    <location>
        <begin position="316"/>
        <end position="366"/>
    </location>
</feature>
<feature type="region of interest" description="Disordered" evidence="4">
    <location>
        <begin position="274"/>
        <end position="295"/>
    </location>
</feature>
<dbReference type="InterPro" id="IPR008271">
    <property type="entry name" value="Ser/Thr_kinase_AS"/>
</dbReference>
<dbReference type="InterPro" id="IPR000719">
    <property type="entry name" value="Prot_kinase_dom"/>
</dbReference>
<dbReference type="Pfam" id="PF00069">
    <property type="entry name" value="Pkinase"/>
    <property type="match status" value="1"/>
</dbReference>
<reference evidence="7" key="1">
    <citation type="submission" date="2024-01" db="EMBL/GenBank/DDBJ databases">
        <authorList>
            <person name="Webb A."/>
        </authorList>
    </citation>
    <scope>NUCLEOTIDE SEQUENCE</scope>
    <source>
        <strain evidence="7">Pm1</strain>
    </source>
</reference>
<dbReference type="PANTHER" id="PTHR44329">
    <property type="entry name" value="SERINE/THREONINE-PROTEIN KINASE TNNI3K-RELATED"/>
    <property type="match status" value="1"/>
</dbReference>
<keyword evidence="5" id="KW-0472">Membrane</keyword>
<feature type="compositionally biased region" description="Basic and acidic residues" evidence="4">
    <location>
        <begin position="335"/>
        <end position="348"/>
    </location>
</feature>
<evidence type="ECO:0000313" key="8">
    <source>
        <dbReference type="Proteomes" id="UP001162060"/>
    </source>
</evidence>
<evidence type="ECO:0000313" key="7">
    <source>
        <dbReference type="EMBL" id="CAK7936399.1"/>
    </source>
</evidence>
<dbReference type="PROSITE" id="PS50011">
    <property type="entry name" value="PROTEIN_KINASE_DOM"/>
    <property type="match status" value="1"/>
</dbReference>
<dbReference type="EMBL" id="CAKLBY020000224">
    <property type="protein sequence ID" value="CAK7936399.1"/>
    <property type="molecule type" value="Genomic_DNA"/>
</dbReference>
<organism evidence="7 8">
    <name type="scientific">Peronospora matthiolae</name>
    <dbReference type="NCBI Taxonomy" id="2874970"/>
    <lineage>
        <taxon>Eukaryota</taxon>
        <taxon>Sar</taxon>
        <taxon>Stramenopiles</taxon>
        <taxon>Oomycota</taxon>
        <taxon>Peronosporomycetes</taxon>
        <taxon>Peronosporales</taxon>
        <taxon>Peronosporaceae</taxon>
        <taxon>Peronospora</taxon>
    </lineage>
</organism>
<proteinExistence type="predicted"/>
<evidence type="ECO:0000256" key="1">
    <source>
        <dbReference type="ARBA" id="ARBA00022741"/>
    </source>
</evidence>
<evidence type="ECO:0000256" key="5">
    <source>
        <dbReference type="SAM" id="Phobius"/>
    </source>
</evidence>
<dbReference type="SMART" id="SM00220">
    <property type="entry name" value="S_TKc"/>
    <property type="match status" value="1"/>
</dbReference>
<feature type="domain" description="Protein kinase" evidence="6">
    <location>
        <begin position="491"/>
        <end position="761"/>
    </location>
</feature>
<dbReference type="PROSITE" id="PS00108">
    <property type="entry name" value="PROTEIN_KINASE_ST"/>
    <property type="match status" value="1"/>
</dbReference>
<name>A0AAV1UP56_9STRA</name>
<dbReference type="InterPro" id="IPR011009">
    <property type="entry name" value="Kinase-like_dom_sf"/>
</dbReference>
<feature type="transmembrane region" description="Helical" evidence="5">
    <location>
        <begin position="220"/>
        <end position="241"/>
    </location>
</feature>
<dbReference type="SUPFAM" id="SSF56112">
    <property type="entry name" value="Protein kinase-like (PK-like)"/>
    <property type="match status" value="1"/>
</dbReference>
<feature type="binding site" evidence="3">
    <location>
        <position position="518"/>
    </location>
    <ligand>
        <name>ATP</name>
        <dbReference type="ChEBI" id="CHEBI:30616"/>
    </ligand>
</feature>
<gene>
    <name evidence="7" type="ORF">PM001_LOCUS21549</name>
</gene>